<keyword evidence="2" id="KW-1185">Reference proteome</keyword>
<sequence>MRMQFDGFFICTSSRHRVSTIKGILYRYSITLEEVAAAANGVFLIYFPDNSLAFQPTPPSNRKLMYTNRIKSS</sequence>
<protein>
    <submittedName>
        <fullName evidence="1">Uncharacterized protein</fullName>
    </submittedName>
</protein>
<organism evidence="1 2">
    <name type="scientific">Odynerus spinipes</name>
    <dbReference type="NCBI Taxonomy" id="1348599"/>
    <lineage>
        <taxon>Eukaryota</taxon>
        <taxon>Metazoa</taxon>
        <taxon>Ecdysozoa</taxon>
        <taxon>Arthropoda</taxon>
        <taxon>Hexapoda</taxon>
        <taxon>Insecta</taxon>
        <taxon>Pterygota</taxon>
        <taxon>Neoptera</taxon>
        <taxon>Endopterygota</taxon>
        <taxon>Hymenoptera</taxon>
        <taxon>Apocrita</taxon>
        <taxon>Aculeata</taxon>
        <taxon>Vespoidea</taxon>
        <taxon>Vespidae</taxon>
        <taxon>Eumeninae</taxon>
        <taxon>Odynerus</taxon>
    </lineage>
</organism>
<evidence type="ECO:0000313" key="2">
    <source>
        <dbReference type="Proteomes" id="UP001258017"/>
    </source>
</evidence>
<dbReference type="AlphaFoldDB" id="A0AAD9RZD7"/>
<dbReference type="Proteomes" id="UP001258017">
    <property type="component" value="Unassembled WGS sequence"/>
</dbReference>
<proteinExistence type="predicted"/>
<reference evidence="1" key="2">
    <citation type="journal article" date="2023" name="Commun. Biol.">
        <title>Intrasexual cuticular hydrocarbon dimorphism in a wasp sheds light on hydrocarbon biosynthesis genes in Hymenoptera.</title>
        <authorList>
            <person name="Moris V.C."/>
            <person name="Podsiadlowski L."/>
            <person name="Martin S."/>
            <person name="Oeyen J.P."/>
            <person name="Donath A."/>
            <person name="Petersen M."/>
            <person name="Wilbrandt J."/>
            <person name="Misof B."/>
            <person name="Liedtke D."/>
            <person name="Thamm M."/>
            <person name="Scheiner R."/>
            <person name="Schmitt T."/>
            <person name="Niehuis O."/>
        </authorList>
    </citation>
    <scope>NUCLEOTIDE SEQUENCE</scope>
    <source>
        <strain evidence="1">GBR_01_08_01A</strain>
    </source>
</reference>
<comment type="caution">
    <text evidence="1">The sequence shown here is derived from an EMBL/GenBank/DDBJ whole genome shotgun (WGS) entry which is preliminary data.</text>
</comment>
<dbReference type="EMBL" id="JAIFRP010000006">
    <property type="protein sequence ID" value="KAK2587991.1"/>
    <property type="molecule type" value="Genomic_DNA"/>
</dbReference>
<reference evidence="1" key="1">
    <citation type="submission" date="2021-08" db="EMBL/GenBank/DDBJ databases">
        <authorList>
            <person name="Misof B."/>
            <person name="Oliver O."/>
            <person name="Podsiadlowski L."/>
            <person name="Donath A."/>
            <person name="Peters R."/>
            <person name="Mayer C."/>
            <person name="Rust J."/>
            <person name="Gunkel S."/>
            <person name="Lesny P."/>
            <person name="Martin S."/>
            <person name="Oeyen J.P."/>
            <person name="Petersen M."/>
            <person name="Panagiotis P."/>
            <person name="Wilbrandt J."/>
            <person name="Tanja T."/>
        </authorList>
    </citation>
    <scope>NUCLEOTIDE SEQUENCE</scope>
    <source>
        <strain evidence="1">GBR_01_08_01A</strain>
        <tissue evidence="1">Thorax + abdomen</tissue>
    </source>
</reference>
<evidence type="ECO:0000313" key="1">
    <source>
        <dbReference type="EMBL" id="KAK2587991.1"/>
    </source>
</evidence>
<accession>A0AAD9RZD7</accession>
<gene>
    <name evidence="1" type="ORF">KPH14_004068</name>
</gene>
<name>A0AAD9RZD7_9HYME</name>